<dbReference type="InterPro" id="IPR039766">
    <property type="entry name" value="Vps53"/>
</dbReference>
<keyword evidence="11" id="KW-1185">Reference proteome</keyword>
<evidence type="ECO:0000256" key="7">
    <source>
        <dbReference type="SAM" id="MobiDB-lite"/>
    </source>
</evidence>
<keyword evidence="4" id="KW-0967">Endosome</keyword>
<dbReference type="InterPro" id="IPR031745">
    <property type="entry name" value="Vps53_C"/>
</dbReference>
<keyword evidence="6" id="KW-0472">Membrane</keyword>
<evidence type="ECO:0000313" key="10">
    <source>
        <dbReference type="EMBL" id="EDP44163.1"/>
    </source>
</evidence>
<evidence type="ECO:0000256" key="3">
    <source>
        <dbReference type="ARBA" id="ARBA00008628"/>
    </source>
</evidence>
<dbReference type="InParanoid" id="A8PXZ7"/>
<feature type="compositionally biased region" description="Low complexity" evidence="7">
    <location>
        <begin position="831"/>
        <end position="841"/>
    </location>
</feature>
<gene>
    <name evidence="10" type="ORF">MGL_1560</name>
</gene>
<evidence type="ECO:0000256" key="4">
    <source>
        <dbReference type="ARBA" id="ARBA00022753"/>
    </source>
</evidence>
<dbReference type="KEGG" id="mgl:MGL_1560"/>
<comment type="subcellular location">
    <subcellularLocation>
        <location evidence="2">Endosome membrane</location>
        <topology evidence="2">Peripheral membrane protein</topology>
    </subcellularLocation>
    <subcellularLocation>
        <location evidence="1">Golgi apparatus</location>
        <location evidence="1">trans-Golgi network membrane</location>
        <topology evidence="1">Peripheral membrane protein</topology>
    </subcellularLocation>
</comment>
<feature type="domain" description="Vps53 N-terminal" evidence="8">
    <location>
        <begin position="100"/>
        <end position="409"/>
    </location>
</feature>
<dbReference type="VEuPathDB" id="FungiDB:MGL_1560"/>
<accession>A8PXZ7</accession>
<dbReference type="PANTHER" id="PTHR12820">
    <property type="entry name" value="VACUOLAR SORTING PROTEIN 53"/>
    <property type="match status" value="1"/>
</dbReference>
<sequence length="866" mass="96622">MAAVATTGPKAASVRSVTSEPHTPASQDDVAAQVDALLLDSVQSSTSAKSQLTDPSDQASTPTGPGTLFQELSIPHVQRAQSEIHAKLALNRQNTHALLATASHSVPDAHDQNAQELLTSLAHLEKHASRAEASVGEITAEIRWLDMAKRNVGLSIVTLRRLQMLVSSTMHLEQLCELKQYREAASALQAVQALLSYFEQFRAVPCIVQLQTHIQVLRDKLHRMVMDEYESVFQTAKHRLPARESVLPDAALVVDALGPDVCEKLIDWYCTRQLREYRRVFRAVDEAGQLDNVPRRYAWIRRLLRIYADEHAPAFLPQWNVDHRLLTLFANITHDDMRSVLVREQPRLQVDVLLHALHVTNEFESQVARQYGITFSQSRPISSAFSPYLGIYVDAQDRKLADMLAQFAASATTAAEPNIGDEPVRVLVSSTDLVTFYRQTLERCAQLGPRAPLRELANVYSKWLKKYAADVLLPALHTKDALHLCTVLNTADYCATTCTQLAERLTEKQRALDKAAPAVVLESERDVFFGVITSALQSLVRTLHTALDPAFQALLRPEIPWAQRDQVDDKSAWVDLLASGLESIGVIVRHHVENKRYVRSWCDKAAALTVTRIVQSIVRLRPIRRRMAEQLERDVHHVHTLLLEWPHFAAASSTGSRATPQPQSLQTAYSRIVDKAMARIEPVLSMLIAPDDPRAFVEAYRQRVGDQSLGNFQKLLDLKVRIHALASQSACDMLGMSVYVMRYRHARHHCAAVRQRPRSVLTRMSQGLRRLDQNPLVEEFLAAIDRAPDALPTTSALSTLQLDPNADVYAMPELGDRTKDDLPDASLVHRPTTPSSSSSTAAAALSLPDWKKFGSMFGVALGQRRP</sequence>
<dbReference type="PANTHER" id="PTHR12820:SF0">
    <property type="entry name" value="VACUOLAR PROTEIN SORTING-ASSOCIATED PROTEIN 53 HOMOLOG"/>
    <property type="match status" value="1"/>
</dbReference>
<evidence type="ECO:0000256" key="5">
    <source>
        <dbReference type="ARBA" id="ARBA00023034"/>
    </source>
</evidence>
<dbReference type="GO" id="GO:0042147">
    <property type="term" value="P:retrograde transport, endosome to Golgi"/>
    <property type="evidence" value="ECO:0007669"/>
    <property type="project" value="InterPro"/>
</dbReference>
<comment type="caution">
    <text evidence="10">The sequence shown here is derived from an EMBL/GenBank/DDBJ whole genome shotgun (WGS) entry which is preliminary data.</text>
</comment>
<dbReference type="GO" id="GO:0005829">
    <property type="term" value="C:cytosol"/>
    <property type="evidence" value="ECO:0007669"/>
    <property type="project" value="GOC"/>
</dbReference>
<feature type="region of interest" description="Disordered" evidence="7">
    <location>
        <begin position="1"/>
        <end position="31"/>
    </location>
</feature>
<dbReference type="GeneID" id="5855684"/>
<dbReference type="GO" id="GO:0010008">
    <property type="term" value="C:endosome membrane"/>
    <property type="evidence" value="ECO:0007669"/>
    <property type="project" value="UniProtKB-SubCell"/>
</dbReference>
<evidence type="ECO:0000313" key="11">
    <source>
        <dbReference type="Proteomes" id="UP000008837"/>
    </source>
</evidence>
<feature type="domain" description="Vps53 C-terminal" evidence="9">
    <location>
        <begin position="629"/>
        <end position="719"/>
    </location>
</feature>
<evidence type="ECO:0000259" key="9">
    <source>
        <dbReference type="Pfam" id="PF16854"/>
    </source>
</evidence>
<dbReference type="InterPro" id="IPR038260">
    <property type="entry name" value="Vps53_C_sf"/>
</dbReference>
<dbReference type="OrthoDB" id="10261632at2759"/>
<dbReference type="Proteomes" id="UP000008837">
    <property type="component" value="Unassembled WGS sequence"/>
</dbReference>
<reference evidence="10 11" key="1">
    <citation type="journal article" date="2007" name="Proc. Natl. Acad. Sci. U.S.A.">
        <title>Dandruff-associated Malassezia genomes reveal convergent and divergent virulence traits shared with plant and human fungal pathogens.</title>
        <authorList>
            <person name="Xu J."/>
            <person name="Saunders C.W."/>
            <person name="Hu P."/>
            <person name="Grant R.A."/>
            <person name="Boekhout T."/>
            <person name="Kuramae E.E."/>
            <person name="Kronstad J.W."/>
            <person name="Deangelis Y.M."/>
            <person name="Reeder N.L."/>
            <person name="Johnstone K.R."/>
            <person name="Leland M."/>
            <person name="Fieno A.M."/>
            <person name="Begley W.M."/>
            <person name="Sun Y."/>
            <person name="Lacey M.P."/>
            <person name="Chaudhary T."/>
            <person name="Keough T."/>
            <person name="Chu L."/>
            <person name="Sears R."/>
            <person name="Yuan B."/>
            <person name="Dawson T.L.Jr."/>
        </authorList>
    </citation>
    <scope>NUCLEOTIDE SEQUENCE [LARGE SCALE GENOMIC DNA]</scope>
    <source>
        <strain evidence="11">ATCC MYA-4612 / CBS 7966</strain>
    </source>
</reference>
<dbReference type="Pfam" id="PF16854">
    <property type="entry name" value="VPS53_C"/>
    <property type="match status" value="1"/>
</dbReference>
<dbReference type="FunCoup" id="A8PXZ7">
    <property type="interactions" value="414"/>
</dbReference>
<comment type="similarity">
    <text evidence="3">Belongs to the VPS53 family.</text>
</comment>
<dbReference type="GO" id="GO:0000938">
    <property type="term" value="C:GARP complex"/>
    <property type="evidence" value="ECO:0007669"/>
    <property type="project" value="InterPro"/>
</dbReference>
<dbReference type="STRING" id="425265.A8PXZ7"/>
<feature type="compositionally biased region" description="Polar residues" evidence="7">
    <location>
        <begin position="43"/>
        <end position="64"/>
    </location>
</feature>
<protein>
    <submittedName>
        <fullName evidence="10">Uncharacterized protein</fullName>
    </submittedName>
</protein>
<dbReference type="Pfam" id="PF04100">
    <property type="entry name" value="Vps53_N"/>
    <property type="match status" value="1"/>
</dbReference>
<evidence type="ECO:0000256" key="6">
    <source>
        <dbReference type="ARBA" id="ARBA00023136"/>
    </source>
</evidence>
<dbReference type="Gene3D" id="1.10.357.110">
    <property type="entry name" value="Vacuolar protein sorting-associated protein 53, C-terminus"/>
    <property type="match status" value="1"/>
</dbReference>
<dbReference type="InterPro" id="IPR007234">
    <property type="entry name" value="Vps53_N"/>
</dbReference>
<evidence type="ECO:0000259" key="8">
    <source>
        <dbReference type="Pfam" id="PF04100"/>
    </source>
</evidence>
<dbReference type="RefSeq" id="XP_001731377.1">
    <property type="nucleotide sequence ID" value="XM_001731325.1"/>
</dbReference>
<dbReference type="OMA" id="QQFYHTI"/>
<feature type="region of interest" description="Disordered" evidence="7">
    <location>
        <begin position="43"/>
        <end position="68"/>
    </location>
</feature>
<keyword evidence="5" id="KW-0333">Golgi apparatus</keyword>
<evidence type="ECO:0000256" key="1">
    <source>
        <dbReference type="ARBA" id="ARBA00004150"/>
    </source>
</evidence>
<dbReference type="EMBL" id="AAYY01000004">
    <property type="protein sequence ID" value="EDP44163.1"/>
    <property type="molecule type" value="Genomic_DNA"/>
</dbReference>
<proteinExistence type="inferred from homology"/>
<name>A8PXZ7_MALGO</name>
<dbReference type="AlphaFoldDB" id="A8PXZ7"/>
<organism evidence="10 11">
    <name type="scientific">Malassezia globosa (strain ATCC MYA-4612 / CBS 7966)</name>
    <name type="common">Dandruff-associated fungus</name>
    <dbReference type="NCBI Taxonomy" id="425265"/>
    <lineage>
        <taxon>Eukaryota</taxon>
        <taxon>Fungi</taxon>
        <taxon>Dikarya</taxon>
        <taxon>Basidiomycota</taxon>
        <taxon>Ustilaginomycotina</taxon>
        <taxon>Malasseziomycetes</taxon>
        <taxon>Malasseziales</taxon>
        <taxon>Malasseziaceae</taxon>
        <taxon>Malassezia</taxon>
    </lineage>
</organism>
<evidence type="ECO:0000256" key="2">
    <source>
        <dbReference type="ARBA" id="ARBA00004481"/>
    </source>
</evidence>
<feature type="region of interest" description="Disordered" evidence="7">
    <location>
        <begin position="819"/>
        <end position="841"/>
    </location>
</feature>